<feature type="transmembrane region" description="Helical" evidence="2">
    <location>
        <begin position="305"/>
        <end position="325"/>
    </location>
</feature>
<dbReference type="eggNOG" id="ENOG5032UTZ">
    <property type="taxonomic scope" value="Bacteria"/>
</dbReference>
<dbReference type="RefSeq" id="WP_033521684.1">
    <property type="nucleotide sequence ID" value="NZ_CADAXU010000019.1"/>
</dbReference>
<feature type="transmembrane region" description="Helical" evidence="2">
    <location>
        <begin position="364"/>
        <end position="384"/>
    </location>
</feature>
<keyword evidence="2" id="KW-1133">Transmembrane helix</keyword>
<name>A0A087BL01_9BIFI</name>
<feature type="region of interest" description="Disordered" evidence="1">
    <location>
        <begin position="227"/>
        <end position="261"/>
    </location>
</feature>
<evidence type="ECO:0000256" key="1">
    <source>
        <dbReference type="SAM" id="MobiDB-lite"/>
    </source>
</evidence>
<gene>
    <name evidence="3" type="ORF">BMERY_1231</name>
</gene>
<reference evidence="3 4" key="1">
    <citation type="submission" date="2014-03" db="EMBL/GenBank/DDBJ databases">
        <title>Genomics of Bifidobacteria.</title>
        <authorList>
            <person name="Ventura M."/>
            <person name="Milani C."/>
            <person name="Lugli G.A."/>
        </authorList>
    </citation>
    <scope>NUCLEOTIDE SEQUENCE [LARGE SCALE GENOMIC DNA]</scope>
    <source>
        <strain evidence="3 4">LMG 11341</strain>
    </source>
</reference>
<feature type="transmembrane region" description="Helical" evidence="2">
    <location>
        <begin position="279"/>
        <end position="299"/>
    </location>
</feature>
<dbReference type="Proteomes" id="UP000029060">
    <property type="component" value="Unassembled WGS sequence"/>
</dbReference>
<dbReference type="AlphaFoldDB" id="A0A087BL01"/>
<proteinExistence type="predicted"/>
<feature type="transmembrane region" description="Helical" evidence="2">
    <location>
        <begin position="119"/>
        <end position="138"/>
    </location>
</feature>
<keyword evidence="4" id="KW-1185">Reference proteome</keyword>
<evidence type="ECO:0000256" key="2">
    <source>
        <dbReference type="SAM" id="Phobius"/>
    </source>
</evidence>
<dbReference type="STRING" id="78345.BMERY_1231"/>
<evidence type="ECO:0000313" key="3">
    <source>
        <dbReference type="EMBL" id="KFI71701.1"/>
    </source>
</evidence>
<comment type="caution">
    <text evidence="3">The sequence shown here is derived from an EMBL/GenBank/DDBJ whole genome shotgun (WGS) entry which is preliminary data.</text>
</comment>
<feature type="transmembrane region" description="Helical" evidence="2">
    <location>
        <begin position="188"/>
        <end position="212"/>
    </location>
</feature>
<keyword evidence="2" id="KW-0472">Membrane</keyword>
<sequence length="419" mass="45975">MVQGRHQRAETGGLISFIICAAVGAISMNVYLEYAPAIWQLMLRRFIVCSGIGAACAVVSFLIGYLSQSRSMNLKHGWLVMLRRLIESLALSAVYAATTFLTSFALFSVINEVMGPKIFVGYMSAICAAVSGVVGYMTFVQARMMNAKTLASLLPFFIISGVCVAGLTTDDPYWYHNNFSQLGDRTTFAATMFNSTLMLGGLCIIIISYFAVSELVTTERLTRLRGNGTGAGAGADEDASETSVGDSGRNTGKRFRRTPRKADDPNHGFLIPHYRLRTGILSVMLTLSGIAFVGIGAFRYTPHPILHNVFARGLPVLMLILFLLLPWLAPRLIRTVMVISDLMLMVCAAFGVDWLMGNVTLTDVEALACMVYLGWFIVFSRQIAALEADRIALQVTQTQIRPETSEQVRKLESRIASDR</sequence>
<dbReference type="OrthoDB" id="3225559at2"/>
<dbReference type="EMBL" id="JGZC01000001">
    <property type="protein sequence ID" value="KFI71701.1"/>
    <property type="molecule type" value="Genomic_DNA"/>
</dbReference>
<evidence type="ECO:0000313" key="4">
    <source>
        <dbReference type="Proteomes" id="UP000029060"/>
    </source>
</evidence>
<feature type="transmembrane region" description="Helical" evidence="2">
    <location>
        <begin position="150"/>
        <end position="168"/>
    </location>
</feature>
<feature type="transmembrane region" description="Helical" evidence="2">
    <location>
        <begin position="44"/>
        <end position="67"/>
    </location>
</feature>
<protein>
    <submittedName>
        <fullName evidence="3">ABC transporter permease</fullName>
    </submittedName>
</protein>
<organism evidence="3 4">
    <name type="scientific">Bifidobacterium merycicum</name>
    <dbReference type="NCBI Taxonomy" id="78345"/>
    <lineage>
        <taxon>Bacteria</taxon>
        <taxon>Bacillati</taxon>
        <taxon>Actinomycetota</taxon>
        <taxon>Actinomycetes</taxon>
        <taxon>Bifidobacteriales</taxon>
        <taxon>Bifidobacteriaceae</taxon>
        <taxon>Bifidobacterium</taxon>
    </lineage>
</organism>
<accession>A0A087BL01</accession>
<feature type="transmembrane region" description="Helical" evidence="2">
    <location>
        <begin position="88"/>
        <end position="107"/>
    </location>
</feature>
<keyword evidence="2" id="KW-0812">Transmembrane</keyword>
<feature type="transmembrane region" description="Helical" evidence="2">
    <location>
        <begin position="332"/>
        <end position="352"/>
    </location>
</feature>
<feature type="transmembrane region" description="Helical" evidence="2">
    <location>
        <begin position="12"/>
        <end position="32"/>
    </location>
</feature>
<feature type="compositionally biased region" description="Polar residues" evidence="1">
    <location>
        <begin position="241"/>
        <end position="250"/>
    </location>
</feature>